<accession>A0A5R9KSK5</accession>
<evidence type="ECO:0008006" key="4">
    <source>
        <dbReference type="Google" id="ProtNLM"/>
    </source>
</evidence>
<sequence>MKFLYLFLLSLPFQTVFAQKTIFAVHVDGGLSAFSGASTVGVTNVSTGGVFCHCEPSPAQVFGSKTAFSYGAGLVIQREFKNRIRIGLDAAYEMLRTRMNVKTYTIDDMVMVTNGKSISSHQFVNLFPHIGYRIPLGNELSLAVNGGADFGIGLNSYEKLYVPEYFKESLRTNTDLVPGLDFRPRVQVQLISGKFGFNVSYSNGVKNWMADWIGGNPKAYMKVVRVGMQYQLN</sequence>
<feature type="chain" id="PRO_5024424199" description="PorT family protein" evidence="1">
    <location>
        <begin position="19"/>
        <end position="233"/>
    </location>
</feature>
<evidence type="ECO:0000313" key="2">
    <source>
        <dbReference type="EMBL" id="TLU99098.1"/>
    </source>
</evidence>
<dbReference type="RefSeq" id="WP_138367389.1">
    <property type="nucleotide sequence ID" value="NZ_VCEJ01000005.1"/>
</dbReference>
<dbReference type="OrthoDB" id="1340981at2"/>
<evidence type="ECO:0000256" key="1">
    <source>
        <dbReference type="SAM" id="SignalP"/>
    </source>
</evidence>
<dbReference type="Proteomes" id="UP000306402">
    <property type="component" value="Unassembled WGS sequence"/>
</dbReference>
<organism evidence="2 3">
    <name type="scientific">Dyadobacter luticola</name>
    <dbReference type="NCBI Taxonomy" id="1979387"/>
    <lineage>
        <taxon>Bacteria</taxon>
        <taxon>Pseudomonadati</taxon>
        <taxon>Bacteroidota</taxon>
        <taxon>Cytophagia</taxon>
        <taxon>Cytophagales</taxon>
        <taxon>Spirosomataceae</taxon>
        <taxon>Dyadobacter</taxon>
    </lineage>
</organism>
<reference evidence="2 3" key="1">
    <citation type="submission" date="2019-05" db="EMBL/GenBank/DDBJ databases">
        <authorList>
            <person name="Qu J.-H."/>
        </authorList>
    </citation>
    <scope>NUCLEOTIDE SEQUENCE [LARGE SCALE GENOMIC DNA]</scope>
    <source>
        <strain evidence="2 3">T17</strain>
    </source>
</reference>
<name>A0A5R9KSK5_9BACT</name>
<feature type="signal peptide" evidence="1">
    <location>
        <begin position="1"/>
        <end position="18"/>
    </location>
</feature>
<keyword evidence="3" id="KW-1185">Reference proteome</keyword>
<evidence type="ECO:0000313" key="3">
    <source>
        <dbReference type="Proteomes" id="UP000306402"/>
    </source>
</evidence>
<gene>
    <name evidence="2" type="ORF">FEN17_21205</name>
</gene>
<dbReference type="AlphaFoldDB" id="A0A5R9KSK5"/>
<dbReference type="EMBL" id="VCEJ01000005">
    <property type="protein sequence ID" value="TLU99098.1"/>
    <property type="molecule type" value="Genomic_DNA"/>
</dbReference>
<keyword evidence="1" id="KW-0732">Signal</keyword>
<comment type="caution">
    <text evidence="2">The sequence shown here is derived from an EMBL/GenBank/DDBJ whole genome shotgun (WGS) entry which is preliminary data.</text>
</comment>
<protein>
    <recommendedName>
        <fullName evidence="4">PorT family protein</fullName>
    </recommendedName>
</protein>
<proteinExistence type="predicted"/>